<dbReference type="InterPro" id="IPR009030">
    <property type="entry name" value="Growth_fac_rcpt_cys_sf"/>
</dbReference>
<proteinExistence type="predicted"/>
<sequence length="1905" mass="215991">MAILERVHPFKIIQLYFLLSIVYCNNIRGLNFETNKQLHDTQIGYSPQITLLFDPELLNNPQFFNLFTLNFEQNTQTQTEFQYKTIDCTNISKKIPEFGTFLYISYSILTSTDLKFYKCSIIKEKLFGVIIVDLTKLKLGSFENLLNIIGDLFDIHINKEIKEFEICENGYFNVKNEICEYNRYRKSDEDLYSMYYEIIGNTNDIPIGVTYMGSNLNITENFFSFLVIQLKEYAFGSETMEAHYQSSSEYLLIHSAVLVLFESSISKDNNTVDLLYSICEAAYMVDDPEEYIKDFYESYNLAAYYYLDYYSNLDRLSSNYTEKLIYVNKNLNSFYVKISQGGKFPAGISLYVSSLTDELFVRISTKLSVNIGDSIDCQCDFCNETKIVITIINEYIQFGPQSDVISFAAYLSGESGEYIDSYMENAVLGNSSELCMNKSFNVNVYDNSGIDWICGPYGNHCENNTIVSTEDNNSVNFIGSQFGIYILQQKCYSGEALSNINYTCQNCSDTCIECSDLYSCTICNSNLSFLIGPGLGLCGNCTEEIFPSNNTCVYCPTGSTYNSTTYECLCPNNTFYTLNSCVSCIDNQFYNYSSNQCECIKGYDLQNDTCTICERWLQYYEIKGEIANYLKDLIISFSISVTFLPCQNLFPNETLLKLGIGFICEFSSDYTLLTIKLGLGSNLTNERIYLNPQVLKGQNKECGFMPYDLYIDLVYIDPLPMPIAIILAPEYVFFECQNLTIDGLLSSGGYEKDLLFKWKVDSDIQNLPSFSIDYSNISTVFIESTKLDEGIISVELSVKNWFGKEHTTIVQIGSVKNTFLLVEFDKTIEYACKLNTTCQFMIFKISSCISNPIYSYNWEFLKGSESLTNDQLNEFWSKQSPSSLIKIPARTFPPSSLLFSVNVTEKNTKLQGSNTLNITIEPENPVLILDKASGSVSTLVDTFINSSKSFDPNGENSITFDWFCSYSVSECNFYYEKTFDGFTIPKDIAEIKALDFLNLTIYIKKIIQRNLLDEITLSISTIYIPLFVNWIVPNVTIFEYFTGYQPKIVSSKNPFSLKAEVQNNPDDYNPLWSIENIDGVFLSPVNSYIICINIPSLFQNQEYTVKLSLISSDYHESVFTYTFKVNASPISGNLLVVPDSGTELSTIFTFFARDWIDYDENYPLFYKFGIFVNSERVVLVPLSQIPYASLTISYTSSVVMCFVTVLDALGDDNDAFFNIQLKLDENFSPSQYMLNVADTIEDLLPNQVPLAVFNLAAGVINRELTLTGNFTQPDNLKLQAMIECFNLSLEYIQKSSEDFIPSSSNLEQSLSLLQVLTLNPYLQSETNFNTTTQTIEKILQETKEIGLKPDQAAQVLSTITNSININIETIYNNTGGLNSLSSLLNSVSEGLLKNLAVGQVASCVIGQISIDATVIDQAQAKNLSFASSGSSANTQFPEGFLDNLIGNPIEGNLGLSLIHIDSDVSAYNSTPTIVGLTLFSMENISPIEVKLKNSYIKIKIPVYNALTAYSPECFYLDPITSTWKTQGCKKTEVHEDYIICSCNHLTFLSAGEGMTGGGFVPKSNIGDTIDFKALENINASNAAGFYFAGVILAFYIPIAIIAIKKDKRDLNEFIKSLDGEQNNNENPPVAQVSDRSKGLSDREKDQGSTARSSNNPKDLKDKRDSVIVENTFIQGPRQERDESLDEIQIRVYKKEEQKSTGLRLVLEKHKILTIFFLYDPQQSRITRCTMLFFTFIGQMFFIGLFYDGAKSTSDNFWDKILSYSLRDFMVMIYSSILMVVIQNIANYFLKERIIDKTKTKEEILKQIKRNKIMKIIGLAFCWTGMAYFLWSIAMFALKFPQGISHMWLFNTGISFMTDICVTSFINAFIYAYVISRVLIFIAKWRENKQRERQESFDSEDLHDRA</sequence>
<name>A0A1R2AMZ1_9CILI</name>
<feature type="transmembrane region" description="Helical" evidence="7">
    <location>
        <begin position="1768"/>
        <end position="1789"/>
    </location>
</feature>
<dbReference type="OrthoDB" id="2121937at2759"/>
<feature type="domain" description="PKD/REJ-like" evidence="8">
    <location>
        <begin position="845"/>
        <end position="968"/>
    </location>
</feature>
<keyword evidence="2 7" id="KW-0812">Transmembrane</keyword>
<evidence type="ECO:0000256" key="3">
    <source>
        <dbReference type="ARBA" id="ARBA00022737"/>
    </source>
</evidence>
<evidence type="ECO:0000256" key="6">
    <source>
        <dbReference type="SAM" id="MobiDB-lite"/>
    </source>
</evidence>
<dbReference type="InterPro" id="IPR002859">
    <property type="entry name" value="PKD/REJ-like"/>
</dbReference>
<feature type="region of interest" description="Disordered" evidence="6">
    <location>
        <begin position="1618"/>
        <end position="1660"/>
    </location>
</feature>
<comment type="subcellular location">
    <subcellularLocation>
        <location evidence="1">Membrane</location>
    </subcellularLocation>
</comment>
<feature type="transmembrane region" description="Helical" evidence="7">
    <location>
        <begin position="1730"/>
        <end position="1748"/>
    </location>
</feature>
<evidence type="ECO:0000256" key="4">
    <source>
        <dbReference type="ARBA" id="ARBA00022989"/>
    </source>
</evidence>
<evidence type="ECO:0000256" key="7">
    <source>
        <dbReference type="SAM" id="Phobius"/>
    </source>
</evidence>
<dbReference type="PANTHER" id="PTHR46730">
    <property type="entry name" value="POLYCYSTIN-1"/>
    <property type="match status" value="1"/>
</dbReference>
<keyword evidence="5 7" id="KW-0472">Membrane</keyword>
<dbReference type="Proteomes" id="UP000187209">
    <property type="component" value="Unassembled WGS sequence"/>
</dbReference>
<dbReference type="GO" id="GO:0005886">
    <property type="term" value="C:plasma membrane"/>
    <property type="evidence" value="ECO:0007669"/>
    <property type="project" value="TreeGrafter"/>
</dbReference>
<feature type="transmembrane region" description="Helical" evidence="7">
    <location>
        <begin position="1583"/>
        <end position="1603"/>
    </location>
</feature>
<dbReference type="InterPro" id="IPR000203">
    <property type="entry name" value="GPS"/>
</dbReference>
<feature type="compositionally biased region" description="Polar residues" evidence="6">
    <location>
        <begin position="1647"/>
        <end position="1656"/>
    </location>
</feature>
<dbReference type="EMBL" id="MPUH01001895">
    <property type="protein sequence ID" value="OMJ65903.1"/>
    <property type="molecule type" value="Genomic_DNA"/>
</dbReference>
<feature type="transmembrane region" description="Helical" evidence="7">
    <location>
        <begin position="1855"/>
        <end position="1882"/>
    </location>
</feature>
<dbReference type="Gene3D" id="2.60.220.50">
    <property type="match status" value="1"/>
</dbReference>
<evidence type="ECO:0000256" key="5">
    <source>
        <dbReference type="ARBA" id="ARBA00023136"/>
    </source>
</evidence>
<feature type="transmembrane region" description="Helical" evidence="7">
    <location>
        <begin position="1815"/>
        <end position="1835"/>
    </location>
</feature>
<keyword evidence="10" id="KW-1185">Reference proteome</keyword>
<dbReference type="GO" id="GO:0005261">
    <property type="term" value="F:monoatomic cation channel activity"/>
    <property type="evidence" value="ECO:0007669"/>
    <property type="project" value="TreeGrafter"/>
</dbReference>
<dbReference type="Pfam" id="PF02010">
    <property type="entry name" value="REJ"/>
    <property type="match status" value="2"/>
</dbReference>
<comment type="caution">
    <text evidence="9">The sequence shown here is derived from an EMBL/GenBank/DDBJ whole genome shotgun (WGS) entry which is preliminary data.</text>
</comment>
<evidence type="ECO:0000256" key="1">
    <source>
        <dbReference type="ARBA" id="ARBA00004370"/>
    </source>
</evidence>
<keyword evidence="4 7" id="KW-1133">Transmembrane helix</keyword>
<evidence type="ECO:0000256" key="2">
    <source>
        <dbReference type="ARBA" id="ARBA00022692"/>
    </source>
</evidence>
<gene>
    <name evidence="9" type="ORF">SteCoe_37447</name>
</gene>
<dbReference type="GO" id="GO:0006816">
    <property type="term" value="P:calcium ion transport"/>
    <property type="evidence" value="ECO:0007669"/>
    <property type="project" value="TreeGrafter"/>
</dbReference>
<evidence type="ECO:0000259" key="8">
    <source>
        <dbReference type="Pfam" id="PF02010"/>
    </source>
</evidence>
<protein>
    <recommendedName>
        <fullName evidence="8">PKD/REJ-like domain-containing protein</fullName>
    </recommendedName>
</protein>
<dbReference type="InterPro" id="IPR046338">
    <property type="entry name" value="GAIN_dom_sf"/>
</dbReference>
<dbReference type="SUPFAM" id="SSF57184">
    <property type="entry name" value="Growth factor receptor domain"/>
    <property type="match status" value="1"/>
</dbReference>
<dbReference type="Pfam" id="PF01825">
    <property type="entry name" value="GPS"/>
    <property type="match status" value="1"/>
</dbReference>
<keyword evidence="3" id="KW-0677">Repeat</keyword>
<organism evidence="9 10">
    <name type="scientific">Stentor coeruleus</name>
    <dbReference type="NCBI Taxonomy" id="5963"/>
    <lineage>
        <taxon>Eukaryota</taxon>
        <taxon>Sar</taxon>
        <taxon>Alveolata</taxon>
        <taxon>Ciliophora</taxon>
        <taxon>Postciliodesmatophora</taxon>
        <taxon>Heterotrichea</taxon>
        <taxon>Heterotrichida</taxon>
        <taxon>Stentoridae</taxon>
        <taxon>Stentor</taxon>
    </lineage>
</organism>
<feature type="compositionally biased region" description="Basic and acidic residues" evidence="6">
    <location>
        <begin position="1634"/>
        <end position="1646"/>
    </location>
</feature>
<reference evidence="9 10" key="1">
    <citation type="submission" date="2016-11" db="EMBL/GenBank/DDBJ databases">
        <title>The macronuclear genome of Stentor coeruleus: a giant cell with tiny introns.</title>
        <authorList>
            <person name="Slabodnick M."/>
            <person name="Ruby J.G."/>
            <person name="Reiff S.B."/>
            <person name="Swart E.C."/>
            <person name="Gosai S."/>
            <person name="Prabakaran S."/>
            <person name="Witkowska E."/>
            <person name="Larue G.E."/>
            <person name="Fisher S."/>
            <person name="Freeman R.M."/>
            <person name="Gunawardena J."/>
            <person name="Chu W."/>
            <person name="Stover N.A."/>
            <person name="Gregory B.D."/>
            <person name="Nowacki M."/>
            <person name="Derisi J."/>
            <person name="Roy S.W."/>
            <person name="Marshall W.F."/>
            <person name="Sood P."/>
        </authorList>
    </citation>
    <scope>NUCLEOTIDE SEQUENCE [LARGE SCALE GENOMIC DNA]</scope>
    <source>
        <strain evidence="9">WM001</strain>
    </source>
</reference>
<evidence type="ECO:0000313" key="10">
    <source>
        <dbReference type="Proteomes" id="UP000187209"/>
    </source>
</evidence>
<evidence type="ECO:0000313" key="9">
    <source>
        <dbReference type="EMBL" id="OMJ65903.1"/>
    </source>
</evidence>
<feature type="domain" description="PKD/REJ-like" evidence="8">
    <location>
        <begin position="1096"/>
        <end position="1245"/>
    </location>
</feature>
<dbReference type="PANTHER" id="PTHR46730:SF1">
    <property type="entry name" value="PLAT DOMAIN-CONTAINING PROTEIN"/>
    <property type="match status" value="1"/>
</dbReference>
<accession>A0A1R2AMZ1</accession>